<evidence type="ECO:0000259" key="3">
    <source>
        <dbReference type="Pfam" id="PF00582"/>
    </source>
</evidence>
<dbReference type="SUPFAM" id="SSF52402">
    <property type="entry name" value="Adenine nucleotide alpha hydrolases-like"/>
    <property type="match status" value="2"/>
</dbReference>
<gene>
    <name evidence="4" type="ORF">GCM10023167_10020</name>
</gene>
<protein>
    <submittedName>
        <fullName evidence="4">Universal stress protein</fullName>
    </submittedName>
</protein>
<dbReference type="RefSeq" id="WP_345030394.1">
    <property type="nucleotide sequence ID" value="NZ_BAABGL010000004.1"/>
</dbReference>
<dbReference type="Pfam" id="PF00582">
    <property type="entry name" value="Usp"/>
    <property type="match status" value="2"/>
</dbReference>
<dbReference type="InterPro" id="IPR006016">
    <property type="entry name" value="UspA"/>
</dbReference>
<dbReference type="PANTHER" id="PTHR46268:SF6">
    <property type="entry name" value="UNIVERSAL STRESS PROTEIN UP12"/>
    <property type="match status" value="1"/>
</dbReference>
<feature type="domain" description="UspA" evidence="3">
    <location>
        <begin position="24"/>
        <end position="161"/>
    </location>
</feature>
<name>A0ABP8J886_9MICO</name>
<feature type="compositionally biased region" description="Low complexity" evidence="2">
    <location>
        <begin position="208"/>
        <end position="219"/>
    </location>
</feature>
<keyword evidence="5" id="KW-1185">Reference proteome</keyword>
<accession>A0ABP8J886</accession>
<evidence type="ECO:0000313" key="5">
    <source>
        <dbReference type="Proteomes" id="UP001500642"/>
    </source>
</evidence>
<evidence type="ECO:0000256" key="2">
    <source>
        <dbReference type="SAM" id="MobiDB-lite"/>
    </source>
</evidence>
<evidence type="ECO:0000256" key="1">
    <source>
        <dbReference type="ARBA" id="ARBA00008791"/>
    </source>
</evidence>
<dbReference type="Gene3D" id="3.40.50.620">
    <property type="entry name" value="HUPs"/>
    <property type="match status" value="2"/>
</dbReference>
<comment type="similarity">
    <text evidence="1">Belongs to the universal stress protein A family.</text>
</comment>
<dbReference type="PANTHER" id="PTHR46268">
    <property type="entry name" value="STRESS RESPONSE PROTEIN NHAX"/>
    <property type="match status" value="1"/>
</dbReference>
<evidence type="ECO:0000313" key="4">
    <source>
        <dbReference type="EMBL" id="GAA4386761.1"/>
    </source>
</evidence>
<dbReference type="InterPro" id="IPR006015">
    <property type="entry name" value="Universal_stress_UspA"/>
</dbReference>
<sequence length="377" mass="38636">MAPDTSGREPAAGTPDPVARAAALVGVDGSLNASRAFDIALGIASSRDLDIELVGAFTYPFSYVDPTDPAVADERAEFRRAVEARIREATDPLVARAADAGVGTRLEIREGDAAGVLMRASEDAVFGVVGKRGRTPFGGRFMGSVSSSFVSHARCPVLVVPEAWTGEPAQAAGAPEVEGVAGEPVPAITAELRARSPEAEVPAPTHAPAPAEDPGAPAAVTSPVPPDLDFAGAVVLAVDPGDTRSDLAQRAADWAEEAGRRLALVSALALGVESSTWVPTRSQRPLLEAPRVRGAAVGRLKEIAAAVADSHPGLPVEWRFYDGLPAEVIGEATRTASLVVIGSRGRGGFAGLLLGSVSRAVLARAVCPVLVVPAPRG</sequence>
<dbReference type="CDD" id="cd23659">
    <property type="entry name" value="USP_At3g01520-like"/>
    <property type="match status" value="1"/>
</dbReference>
<dbReference type="EMBL" id="BAABGL010000004">
    <property type="protein sequence ID" value="GAA4386761.1"/>
    <property type="molecule type" value="Genomic_DNA"/>
</dbReference>
<proteinExistence type="inferred from homology"/>
<dbReference type="PRINTS" id="PR01438">
    <property type="entry name" value="UNVRSLSTRESS"/>
</dbReference>
<comment type="caution">
    <text evidence="4">The sequence shown here is derived from an EMBL/GenBank/DDBJ whole genome shotgun (WGS) entry which is preliminary data.</text>
</comment>
<reference evidence="5" key="1">
    <citation type="journal article" date="2019" name="Int. J. Syst. Evol. Microbiol.">
        <title>The Global Catalogue of Microorganisms (GCM) 10K type strain sequencing project: providing services to taxonomists for standard genome sequencing and annotation.</title>
        <authorList>
            <consortium name="The Broad Institute Genomics Platform"/>
            <consortium name="The Broad Institute Genome Sequencing Center for Infectious Disease"/>
            <person name="Wu L."/>
            <person name="Ma J."/>
        </authorList>
    </citation>
    <scope>NUCLEOTIDE SEQUENCE [LARGE SCALE GENOMIC DNA]</scope>
    <source>
        <strain evidence="5">JCM 17808</strain>
    </source>
</reference>
<dbReference type="CDD" id="cd00293">
    <property type="entry name" value="USP-like"/>
    <property type="match status" value="1"/>
</dbReference>
<feature type="domain" description="UspA" evidence="3">
    <location>
        <begin position="234"/>
        <end position="373"/>
    </location>
</feature>
<organism evidence="4 5">
    <name type="scientific">Brevibacterium pityocampae</name>
    <dbReference type="NCBI Taxonomy" id="506594"/>
    <lineage>
        <taxon>Bacteria</taxon>
        <taxon>Bacillati</taxon>
        <taxon>Actinomycetota</taxon>
        <taxon>Actinomycetes</taxon>
        <taxon>Micrococcales</taxon>
        <taxon>Brevibacteriaceae</taxon>
        <taxon>Brevibacterium</taxon>
    </lineage>
</organism>
<feature type="region of interest" description="Disordered" evidence="2">
    <location>
        <begin position="196"/>
        <end position="224"/>
    </location>
</feature>
<dbReference type="Proteomes" id="UP001500642">
    <property type="component" value="Unassembled WGS sequence"/>
</dbReference>
<dbReference type="InterPro" id="IPR014729">
    <property type="entry name" value="Rossmann-like_a/b/a_fold"/>
</dbReference>